<sequence length="162" mass="17941">MVVEKAVPRTGYKVIAIVALFLCMAGLVAFKAGLWGARSAMSDTLTGVVAVKGTIKVSELGLTENEVKKINRTVKSHRNTFTQVAVFLDRKSGSGQLDGKSVLVMAMVLETDGNCEVRSWSRKVPRSDLVPQMVLYMDKAAKEFEQFKKYPDVQQSFKCLYI</sequence>
<dbReference type="OrthoDB" id="5465348at2"/>
<evidence type="ECO:0000313" key="2">
    <source>
        <dbReference type="EMBL" id="CCH48777.1"/>
    </source>
</evidence>
<dbReference type="AlphaFoldDB" id="M1WS96"/>
<dbReference type="PATRIC" id="fig|879567.3.peg.1609"/>
<evidence type="ECO:0000313" key="3">
    <source>
        <dbReference type="Proteomes" id="UP000011724"/>
    </source>
</evidence>
<dbReference type="EMBL" id="FO203427">
    <property type="protein sequence ID" value="CCH48777.1"/>
    <property type="molecule type" value="Genomic_DNA"/>
</dbReference>
<organism evidence="2 3">
    <name type="scientific">Pseudodesulfovibrio piezophilus (strain DSM 21447 / JCM 15486 / C1TLV30)</name>
    <name type="common">Desulfovibrio piezophilus</name>
    <dbReference type="NCBI Taxonomy" id="1322246"/>
    <lineage>
        <taxon>Bacteria</taxon>
        <taxon>Pseudomonadati</taxon>
        <taxon>Thermodesulfobacteriota</taxon>
        <taxon>Desulfovibrionia</taxon>
        <taxon>Desulfovibrionales</taxon>
        <taxon>Desulfovibrionaceae</taxon>
    </lineage>
</organism>
<accession>M1WS96</accession>
<protein>
    <submittedName>
        <fullName evidence="2">Uncharacterized protein</fullName>
    </submittedName>
</protein>
<dbReference type="BioCyc" id="DPIE1322246:BN4_RS07720-MONOMER"/>
<keyword evidence="1" id="KW-1133">Transmembrane helix</keyword>
<keyword evidence="1" id="KW-0472">Membrane</keyword>
<reference evidence="3" key="2">
    <citation type="journal article" date="2013" name="Stand. Genomic Sci.">
        <title>Complete genome sequence of Desulfocapsa sulfexigens, a marine deltaproteobacterium specialized in disproportionating inorganic sulfur compounds.</title>
        <authorList>
            <person name="Finster K.W."/>
            <person name="Kjeldsen K.U."/>
            <person name="Kube M."/>
            <person name="Reinhardt R."/>
            <person name="Mussmann M."/>
            <person name="Amann R."/>
            <person name="Schreiber L."/>
        </authorList>
    </citation>
    <scope>NUCLEOTIDE SEQUENCE [LARGE SCALE GENOMIC DNA]</scope>
    <source>
        <strain evidence="3">DSM 10523 / SB164P1</strain>
    </source>
</reference>
<name>M1WS96_PSEP2</name>
<feature type="transmembrane region" description="Helical" evidence="1">
    <location>
        <begin position="12"/>
        <end position="34"/>
    </location>
</feature>
<dbReference type="Proteomes" id="UP000011724">
    <property type="component" value="Chromosome"/>
</dbReference>
<reference evidence="2 3" key="1">
    <citation type="journal article" date="2013" name="PLoS ONE">
        <title>The first genomic and proteomic characterization of a deep-sea sulfate reducer: insights into the piezophilic lifestyle of Desulfovibrio piezophilus.</title>
        <authorList>
            <person name="Pradel N."/>
            <person name="Ji B."/>
            <person name="Gimenez G."/>
            <person name="Talla E."/>
            <person name="Lenoble P."/>
            <person name="Garel M."/>
            <person name="Tamburini C."/>
            <person name="Fourquet P."/>
            <person name="Lebrun R."/>
            <person name="Bertin P."/>
            <person name="Denis Y."/>
            <person name="Pophillat M."/>
            <person name="Barbe V."/>
            <person name="Ollivier B."/>
            <person name="Dolla A."/>
        </authorList>
    </citation>
    <scope>NUCLEOTIDE SEQUENCE [LARGE SCALE GENOMIC DNA]</scope>
    <source>
        <strain evidence="3">DSM 10523 / SB164P1</strain>
    </source>
</reference>
<evidence type="ECO:0000256" key="1">
    <source>
        <dbReference type="SAM" id="Phobius"/>
    </source>
</evidence>
<dbReference type="RefSeq" id="WP_015414821.1">
    <property type="nucleotide sequence ID" value="NC_020409.1"/>
</dbReference>
<keyword evidence="1" id="KW-0812">Transmembrane</keyword>
<dbReference type="eggNOG" id="ENOG503181K">
    <property type="taxonomic scope" value="Bacteria"/>
</dbReference>
<keyword evidence="3" id="KW-1185">Reference proteome</keyword>
<proteinExistence type="predicted"/>
<dbReference type="KEGG" id="dpi:BN4_11542"/>
<dbReference type="HOGENOM" id="CLU_1632708_0_0_7"/>
<gene>
    <name evidence="2" type="ordered locus">BN4_11542</name>
</gene>